<evidence type="ECO:0000256" key="4">
    <source>
        <dbReference type="RuleBase" id="RU361282"/>
    </source>
</evidence>
<evidence type="ECO:0000256" key="2">
    <source>
        <dbReference type="ARBA" id="ARBA00010256"/>
    </source>
</evidence>
<dbReference type="GO" id="GO:0005198">
    <property type="term" value="F:structural molecule activity"/>
    <property type="evidence" value="ECO:0007669"/>
    <property type="project" value="InterPro"/>
</dbReference>
<feature type="transmembrane region" description="Helical" evidence="5">
    <location>
        <begin position="15"/>
        <end position="40"/>
    </location>
</feature>
<dbReference type="NCBIfam" id="TIGR02537">
    <property type="entry name" value="arch_flag_Nterm"/>
    <property type="match status" value="1"/>
</dbReference>
<keyword evidence="7" id="KW-1185">Reference proteome</keyword>
<dbReference type="OrthoDB" id="102632at2157"/>
<dbReference type="InterPro" id="IPR002774">
    <property type="entry name" value="Flagellin_arc-type"/>
</dbReference>
<accession>F7XQ64</accession>
<comment type="similarity">
    <text evidence="2 4">Belongs to the archaeal flagellin family.</text>
</comment>
<dbReference type="PANTHER" id="PTHR35903">
    <property type="entry name" value="FLAGELLIN B1"/>
    <property type="match status" value="1"/>
</dbReference>
<dbReference type="STRING" id="679901.Mzhil_0556"/>
<evidence type="ECO:0000313" key="6">
    <source>
        <dbReference type="EMBL" id="AEH60426.1"/>
    </source>
</evidence>
<dbReference type="EMBL" id="CP002101">
    <property type="protein sequence ID" value="AEH60426.1"/>
    <property type="molecule type" value="Genomic_DNA"/>
</dbReference>
<proteinExistence type="inferred from homology"/>
<comment type="function">
    <text evidence="4">Flagellin is the subunit protein which polymerizes to form the filaments of archaeal flagella.</text>
</comment>
<dbReference type="Pfam" id="PF01917">
    <property type="entry name" value="Flagellin_arch-type"/>
    <property type="match status" value="1"/>
</dbReference>
<keyword evidence="6" id="KW-0966">Cell projection</keyword>
<dbReference type="RefSeq" id="WP_013897865.1">
    <property type="nucleotide sequence ID" value="NC_015676.1"/>
</dbReference>
<evidence type="ECO:0000256" key="5">
    <source>
        <dbReference type="SAM" id="Phobius"/>
    </source>
</evidence>
<evidence type="ECO:0000256" key="1">
    <source>
        <dbReference type="ARBA" id="ARBA00004618"/>
    </source>
</evidence>
<sequence precursor="true">MKANRNLHLKEDTGAQVGIGTLIIFIAMVLVAAVAAAVLIQTSGVLQQRAQQTGAEATQEVSSNLDIKSIEGIRANATGDSQNLSDTVDLLRLQIGLQAGSSPVDMNQVVVTISDGSQTNTLRYIEESLIKTEPENIQMIMKNNSTEFFALKEIRDEDGSFNQNNPVMNTGDLINMYISTASSAVASSYGLSIDDANVDELKNSNMRLSPRTHVEIVLTPEAGALTQATFVTPSTYGVNNIVKLYP</sequence>
<reference evidence="6 7" key="1">
    <citation type="submission" date="2010-07" db="EMBL/GenBank/DDBJ databases">
        <title>The complete genome of Methanosalsum zhilinae DSM 4017.</title>
        <authorList>
            <consortium name="US DOE Joint Genome Institute (JGI-PGF)"/>
            <person name="Lucas S."/>
            <person name="Copeland A."/>
            <person name="Lapidus A."/>
            <person name="Glavina del Rio T."/>
            <person name="Dalin E."/>
            <person name="Tice H."/>
            <person name="Bruce D."/>
            <person name="Goodwin L."/>
            <person name="Pitluck S."/>
            <person name="Kyrpides N."/>
            <person name="Mavromatis K."/>
            <person name="Ovchinnikova G."/>
            <person name="Daligault H."/>
            <person name="Detter J.C."/>
            <person name="Han C."/>
            <person name="Tapia R."/>
            <person name="Larimer F."/>
            <person name="Land M."/>
            <person name="Hauser L."/>
            <person name="Markowitz V."/>
            <person name="Cheng J.-F."/>
            <person name="Hugenholtz P."/>
            <person name="Woyke T."/>
            <person name="Wu D."/>
            <person name="Spring S."/>
            <person name="Schueler E."/>
            <person name="Brambilla E."/>
            <person name="Klenk H.-P."/>
            <person name="Eisen J.A."/>
        </authorList>
    </citation>
    <scope>NUCLEOTIDE SEQUENCE [LARGE SCALE GENOMIC DNA]</scope>
    <source>
        <strain evidence="7">DSM 4017 / NBRC 107636 / OCM 62 / WeN5</strain>
    </source>
</reference>
<dbReference type="GeneID" id="10822165"/>
<dbReference type="GO" id="GO:0097589">
    <property type="term" value="C:archaeal-type flagellum"/>
    <property type="evidence" value="ECO:0007669"/>
    <property type="project" value="UniProtKB-SubCell"/>
</dbReference>
<keyword evidence="5" id="KW-0472">Membrane</keyword>
<gene>
    <name evidence="6" type="ordered locus">Mzhil_0556</name>
</gene>
<protein>
    <recommendedName>
        <fullName evidence="4">Flagellin</fullName>
    </recommendedName>
</protein>
<organism evidence="6 7">
    <name type="scientific">Methanosalsum zhilinae (strain DSM 4017 / NBRC 107636 / OCM 62 / WeN5)</name>
    <name type="common">Methanohalophilus zhilinae</name>
    <dbReference type="NCBI Taxonomy" id="679901"/>
    <lineage>
        <taxon>Archaea</taxon>
        <taxon>Methanobacteriati</taxon>
        <taxon>Methanobacteriota</taxon>
        <taxon>Stenosarchaea group</taxon>
        <taxon>Methanomicrobia</taxon>
        <taxon>Methanosarcinales</taxon>
        <taxon>Methanosarcinaceae</taxon>
        <taxon>Methanosalsum</taxon>
    </lineage>
</organism>
<evidence type="ECO:0000313" key="7">
    <source>
        <dbReference type="Proteomes" id="UP000006622"/>
    </source>
</evidence>
<evidence type="ECO:0000256" key="3">
    <source>
        <dbReference type="ARBA" id="ARBA00022440"/>
    </source>
</evidence>
<dbReference type="GO" id="GO:0097588">
    <property type="term" value="P:archaeal or bacterial-type flagellum-dependent cell motility"/>
    <property type="evidence" value="ECO:0007669"/>
    <property type="project" value="InterPro"/>
</dbReference>
<dbReference type="HOGENOM" id="CLU_051124_0_2_2"/>
<keyword evidence="6" id="KW-0969">Cilium</keyword>
<comment type="subcellular location">
    <subcellularLocation>
        <location evidence="1 4">Archaeal flagellum</location>
    </subcellularLocation>
</comment>
<keyword evidence="6" id="KW-0282">Flagellum</keyword>
<dbReference type="Proteomes" id="UP000006622">
    <property type="component" value="Chromosome"/>
</dbReference>
<dbReference type="AlphaFoldDB" id="F7XQ64"/>
<keyword evidence="3 4" id="KW-0974">Archaeal flagellum</keyword>
<dbReference type="InterPro" id="IPR013373">
    <property type="entry name" value="Flagellin/pilin_N_arc"/>
</dbReference>
<name>F7XQ64_METZD</name>
<keyword evidence="5" id="KW-0812">Transmembrane</keyword>
<dbReference type="KEGG" id="mzh:Mzhil_0556"/>
<dbReference type="PANTHER" id="PTHR35903:SF1">
    <property type="entry name" value="FLAGELLIN B1"/>
    <property type="match status" value="1"/>
</dbReference>
<keyword evidence="5" id="KW-1133">Transmembrane helix</keyword>